<dbReference type="InterPro" id="IPR046720">
    <property type="entry name" value="DUF6612"/>
</dbReference>
<comment type="caution">
    <text evidence="2">The sequence shown here is derived from an EMBL/GenBank/DDBJ whole genome shotgun (WGS) entry which is preliminary data.</text>
</comment>
<proteinExistence type="predicted"/>
<sequence length="181" mass="20213">ENTNEGTPESTEEESSVSDLTLEEVFEKAIERQNEITSLSAEVKMDQTIKSGGVETAGNSDMVMDMTIDPMTMYAKGASMTVDPATGEDIKLGYEMYMVEDGFYMYDDMSQAWMLMPIDNYEDMLGQAANQADASQQLEMLQSFVEDFTFEQNDTQFILSLDASGEKFTDFIYDQIASTGV</sequence>
<evidence type="ECO:0000256" key="1">
    <source>
        <dbReference type="SAM" id="MobiDB-lite"/>
    </source>
</evidence>
<evidence type="ECO:0000313" key="3">
    <source>
        <dbReference type="Proteomes" id="UP000232688"/>
    </source>
</evidence>
<feature type="non-terminal residue" evidence="2">
    <location>
        <position position="181"/>
    </location>
</feature>
<name>A0A2N0QHA4_9GLOM</name>
<dbReference type="Proteomes" id="UP000232688">
    <property type="component" value="Unassembled WGS sequence"/>
</dbReference>
<gene>
    <name evidence="2" type="ORF">RhiirA1_486371</name>
</gene>
<dbReference type="AlphaFoldDB" id="A0A2N0QHA4"/>
<accession>A0A2N0QHA4</accession>
<dbReference type="Gene3D" id="2.50.20.20">
    <property type="match status" value="1"/>
</dbReference>
<reference evidence="2 3" key="1">
    <citation type="submission" date="2017-10" db="EMBL/GenBank/DDBJ databases">
        <title>Extensive intraspecific genome diversity in a model arbuscular mycorrhizal fungus.</title>
        <authorList>
            <person name="Chen E.C.H."/>
            <person name="Morin E."/>
            <person name="Baudet D."/>
            <person name="Noel J."/>
            <person name="Ndikumana S."/>
            <person name="Charron P."/>
            <person name="St-Onge C."/>
            <person name="Giorgi J."/>
            <person name="Grigoriev I.V."/>
            <person name="Roux C."/>
            <person name="Martin F.M."/>
            <person name="Corradi N."/>
        </authorList>
    </citation>
    <scope>NUCLEOTIDE SEQUENCE [LARGE SCALE GENOMIC DNA]</scope>
    <source>
        <strain evidence="2 3">A1</strain>
    </source>
</reference>
<feature type="compositionally biased region" description="Acidic residues" evidence="1">
    <location>
        <begin position="10"/>
        <end position="21"/>
    </location>
</feature>
<dbReference type="VEuPathDB" id="FungiDB:RhiirA1_486371"/>
<organism evidence="2 3">
    <name type="scientific">Rhizophagus irregularis</name>
    <dbReference type="NCBI Taxonomy" id="588596"/>
    <lineage>
        <taxon>Eukaryota</taxon>
        <taxon>Fungi</taxon>
        <taxon>Fungi incertae sedis</taxon>
        <taxon>Mucoromycota</taxon>
        <taxon>Glomeromycotina</taxon>
        <taxon>Glomeromycetes</taxon>
        <taxon>Glomerales</taxon>
        <taxon>Glomeraceae</taxon>
        <taxon>Rhizophagus</taxon>
    </lineage>
</organism>
<reference evidence="2 3" key="2">
    <citation type="submission" date="2017-10" db="EMBL/GenBank/DDBJ databases">
        <title>Genome analyses suggest a sexual origin of heterokaryosis in a supposedly ancient asexual fungus.</title>
        <authorList>
            <person name="Corradi N."/>
            <person name="Sedzielewska K."/>
            <person name="Noel J."/>
            <person name="Charron P."/>
            <person name="Farinelli L."/>
            <person name="Marton T."/>
            <person name="Kruger M."/>
            <person name="Pelin A."/>
            <person name="Brachmann A."/>
            <person name="Corradi N."/>
        </authorList>
    </citation>
    <scope>NUCLEOTIDE SEQUENCE [LARGE SCALE GENOMIC DNA]</scope>
    <source>
        <strain evidence="2 3">A1</strain>
    </source>
</reference>
<feature type="region of interest" description="Disordered" evidence="1">
    <location>
        <begin position="1"/>
        <end position="21"/>
    </location>
</feature>
<evidence type="ECO:0000313" key="2">
    <source>
        <dbReference type="EMBL" id="PKC50436.1"/>
    </source>
</evidence>
<protein>
    <submittedName>
        <fullName evidence="2">Uncharacterized protein</fullName>
    </submittedName>
</protein>
<dbReference type="EMBL" id="LLXH01010022">
    <property type="protein sequence ID" value="PKC50436.1"/>
    <property type="molecule type" value="Genomic_DNA"/>
</dbReference>
<dbReference type="Pfam" id="PF20316">
    <property type="entry name" value="DUF6612"/>
    <property type="match status" value="1"/>
</dbReference>
<feature type="non-terminal residue" evidence="2">
    <location>
        <position position="1"/>
    </location>
</feature>